<dbReference type="EMBL" id="OQ890323">
    <property type="protein sequence ID" value="WLJ26186.1"/>
    <property type="molecule type" value="Genomic_DNA"/>
</dbReference>
<dbReference type="Pfam" id="PF13175">
    <property type="entry name" value="AAA_15"/>
    <property type="match status" value="1"/>
</dbReference>
<dbReference type="InterPro" id="IPR027417">
    <property type="entry name" value="P-loop_NTPase"/>
</dbReference>
<feature type="domain" description="Endonuclease GajA/Old nuclease/RecF-like AAA" evidence="2">
    <location>
        <begin position="4"/>
        <end position="364"/>
    </location>
</feature>
<keyword evidence="1" id="KW-0175">Coiled coil</keyword>
<dbReference type="PANTHER" id="PTHR32114:SF2">
    <property type="entry name" value="ABC TRANSPORTER ABCH.3"/>
    <property type="match status" value="1"/>
</dbReference>
<evidence type="ECO:0000259" key="2">
    <source>
        <dbReference type="Pfam" id="PF13175"/>
    </source>
</evidence>
<accession>A0AA49X362</accession>
<dbReference type="InterPro" id="IPR041685">
    <property type="entry name" value="AAA_GajA/Old/RecF-like"/>
</dbReference>
<reference evidence="3" key="1">
    <citation type="submission" date="2023-04" db="EMBL/GenBank/DDBJ databases">
        <title>The human skin virome in hidradenitis suppurativa patients.</title>
        <authorList>
            <person name="Jansen D."/>
        </authorList>
    </citation>
    <scope>NUCLEOTIDE SEQUENCE</scope>
    <source>
        <strain evidence="3">VC4_HSPhageB</strain>
    </source>
</reference>
<protein>
    <submittedName>
        <fullName evidence="3">Chromosome partition protein</fullName>
    </submittedName>
</protein>
<dbReference type="Gene3D" id="3.40.50.300">
    <property type="entry name" value="P-loop containing nucleotide triphosphate hydrolases"/>
    <property type="match status" value="1"/>
</dbReference>
<evidence type="ECO:0000256" key="1">
    <source>
        <dbReference type="SAM" id="Coils"/>
    </source>
</evidence>
<feature type="coiled-coil region" evidence="1">
    <location>
        <begin position="370"/>
        <end position="487"/>
    </location>
</feature>
<proteinExistence type="predicted"/>
<name>A0AA49X362_9VIRU</name>
<dbReference type="PANTHER" id="PTHR32114">
    <property type="entry name" value="ABC TRANSPORTER ABCH.3"/>
    <property type="match status" value="1"/>
</dbReference>
<dbReference type="SUPFAM" id="SSF75712">
    <property type="entry name" value="Rad50 coiled-coil Zn hook"/>
    <property type="match status" value="1"/>
</dbReference>
<organism evidence="3">
    <name type="scientific">Firmicutes phage HS17</name>
    <dbReference type="NCBI Taxonomy" id="3056395"/>
    <lineage>
        <taxon>Viruses</taxon>
    </lineage>
</organism>
<sequence length="603" mass="70218">MQIKIKTLKLENFKGIKDLTIDFKDTTNIYGDNAVGKTTIFDAYSWLLWDKDSLNRKDFAIKPYDKNGDEVHNLESIVEGDFTFDDTDLNLKKIYKEVWTKKRGSTQAEFTGHTTDYYINAVPVKKKEYNERIESVLSEDNFNLLSNPLYFNQFLVKTERREILLSLIEDVKPEDIITKNKDLEDLDLKNYTVDELKKIAKDSARKINKDIESIPARIDELDKSKIHDIDFDALEFRKRSTLPAIKEIDEKLADASKMAEGMTEITEKITALQKEKSDLTEKYQEELLKVKNKNNELKIQKEKDNERGLRTREDIPRIENELETFRGEWQEVYKEQYQGDFKCPTCGQDLLPDQIEKTMANFNKKKSEKLAEIEKYAGQLKLDLQRANETISELSNKKYEYQDLPMEPIRLQEIDKELDEVKAKLSDFSIDNKKDLLEKKDSLNADLEEINKKLSLQGQNEKIDERIKELESREKELAKLYEEQQRIIYLCEEYTKVYVDLVSDKINDSFNLVKFKLFENQINGGIIETCEATFKGVPYSDLNNAAKINAGLDVINSLSDKLDLKVPIFIDNAESVNELIKTDTQLVRLVVSKDKEIKIEGEE</sequence>
<feature type="coiled-coil region" evidence="1">
    <location>
        <begin position="262"/>
        <end position="307"/>
    </location>
</feature>
<evidence type="ECO:0000313" key="3">
    <source>
        <dbReference type="EMBL" id="WLJ26186.1"/>
    </source>
</evidence>
<dbReference type="SUPFAM" id="SSF52540">
    <property type="entry name" value="P-loop containing nucleoside triphosphate hydrolases"/>
    <property type="match status" value="1"/>
</dbReference>